<evidence type="ECO:0000313" key="3">
    <source>
        <dbReference type="EMBL" id="REF71951.1"/>
    </source>
</evidence>
<protein>
    <submittedName>
        <fullName evidence="2">Acetyl-CoA acetyltransferase</fullName>
    </submittedName>
</protein>
<dbReference type="EMBL" id="QTUJ01000003">
    <property type="protein sequence ID" value="REF68686.1"/>
    <property type="molecule type" value="Genomic_DNA"/>
</dbReference>
<dbReference type="Pfam" id="PF22691">
    <property type="entry name" value="Thiolase_C_1"/>
    <property type="match status" value="1"/>
</dbReference>
<organism evidence="2 4">
    <name type="scientific">Paracoccus versutus</name>
    <name type="common">Thiobacillus versutus</name>
    <dbReference type="NCBI Taxonomy" id="34007"/>
    <lineage>
        <taxon>Bacteria</taxon>
        <taxon>Pseudomonadati</taxon>
        <taxon>Pseudomonadota</taxon>
        <taxon>Alphaproteobacteria</taxon>
        <taxon>Rhodobacterales</taxon>
        <taxon>Paracoccaceae</taxon>
        <taxon>Paracoccus</taxon>
    </lineage>
</organism>
<name>A0A3D9XDP2_PARVE</name>
<dbReference type="CDD" id="cd00829">
    <property type="entry name" value="SCP-x_thiolase"/>
    <property type="match status" value="1"/>
</dbReference>
<reference evidence="2 4" key="1">
    <citation type="submission" date="2018-08" db="EMBL/GenBank/DDBJ databases">
        <title>Genomic Encyclopedia of Archaeal and Bacterial Type Strains, Phase II (KMG-II): from individual species to whole genera.</title>
        <authorList>
            <person name="Goeker M."/>
        </authorList>
    </citation>
    <scope>NUCLEOTIDE SEQUENCE [LARGE SCALE GENOMIC DNA]</scope>
    <source>
        <strain evidence="2 4">DSM 17099</strain>
    </source>
</reference>
<dbReference type="AlphaFoldDB" id="A0A3D9XDP2"/>
<dbReference type="RefSeq" id="WP_116220608.1">
    <property type="nucleotide sequence ID" value="NZ_CP038196.1"/>
</dbReference>
<dbReference type="InterPro" id="IPR055140">
    <property type="entry name" value="Thiolase_C_2"/>
</dbReference>
<dbReference type="SUPFAM" id="SSF53901">
    <property type="entry name" value="Thiolase-like"/>
    <property type="match status" value="1"/>
</dbReference>
<feature type="domain" description="Thiolase C-terminal" evidence="1">
    <location>
        <begin position="272"/>
        <end position="405"/>
    </location>
</feature>
<dbReference type="PANTHER" id="PTHR42870:SF1">
    <property type="entry name" value="NON-SPECIFIC LIPID-TRANSFER PROTEIN-LIKE 2"/>
    <property type="match status" value="1"/>
</dbReference>
<evidence type="ECO:0000259" key="1">
    <source>
        <dbReference type="Pfam" id="PF22691"/>
    </source>
</evidence>
<evidence type="ECO:0000313" key="2">
    <source>
        <dbReference type="EMBL" id="REF68686.1"/>
    </source>
</evidence>
<accession>A0A3D9XDP2</accession>
<dbReference type="GO" id="GO:0003988">
    <property type="term" value="F:acetyl-CoA C-acyltransferase activity"/>
    <property type="evidence" value="ECO:0007669"/>
    <property type="project" value="UniProtKB-ARBA"/>
</dbReference>
<dbReference type="PANTHER" id="PTHR42870">
    <property type="entry name" value="ACETYL-COA C-ACETYLTRANSFERASE"/>
    <property type="match status" value="1"/>
</dbReference>
<gene>
    <name evidence="3" type="ORF">BDD41_0415</name>
    <name evidence="2" type="ORF">BDD41_3755</name>
</gene>
<sequence length="407" mass="43025">MSPSPATGPVAAIVGMGDAYASRDNRKDPMRLAVEAARAALKDAGIGRQQVDAVFTGRSPWADKRSQWSNIFISHMQMPVTINSELTMHGAGLTASLGMAAQMIAAGKAEYVLCLQSDATELFVDAVAMGAEADADPQFEIPYGPTIPSLYAQAACRYMHEFGVTEEDFAQVAIANQAWGVKHPHAAKARFGEIDAQKVLASPYVSSPLRRWMCSTWGGGTGGALVVTSAGNARNFAAPVYLLGYGSASTHEYLGDRMNMRRARFDTLGPLPNITHTATAEAARQAFAQAGIGRDDIDMAQISVNFAHMGPILLEDLGFAEKGKGARLYREGRTGIDGDLPLDTNGGWLSFGQPGISCNMDSYVEAIRQLRGTALGAAPSKRPQTVLVQGSGGMLAAGAVAILGNRT</sequence>
<evidence type="ECO:0000313" key="4">
    <source>
        <dbReference type="Proteomes" id="UP000256941"/>
    </source>
</evidence>
<dbReference type="InterPro" id="IPR016039">
    <property type="entry name" value="Thiolase-like"/>
</dbReference>
<dbReference type="InterPro" id="IPR002155">
    <property type="entry name" value="Thiolase"/>
</dbReference>
<dbReference type="EMBL" id="QTUJ01000001">
    <property type="protein sequence ID" value="REF71951.1"/>
    <property type="molecule type" value="Genomic_DNA"/>
</dbReference>
<dbReference type="PIRSF" id="PIRSF000429">
    <property type="entry name" value="Ac-CoA_Ac_transf"/>
    <property type="match status" value="1"/>
</dbReference>
<comment type="caution">
    <text evidence="2">The sequence shown here is derived from an EMBL/GenBank/DDBJ whole genome shotgun (WGS) entry which is preliminary data.</text>
</comment>
<proteinExistence type="predicted"/>
<keyword evidence="2" id="KW-0808">Transferase</keyword>
<dbReference type="Proteomes" id="UP000256941">
    <property type="component" value="Unassembled WGS sequence"/>
</dbReference>
<dbReference type="Gene3D" id="3.40.47.10">
    <property type="match status" value="1"/>
</dbReference>